<dbReference type="OrthoDB" id="423069at2759"/>
<dbReference type="PANTHER" id="PTHR31906">
    <property type="entry name" value="PLASTID-LIPID-ASSOCIATED PROTEIN 4, CHLOROPLASTIC-RELATED"/>
    <property type="match status" value="1"/>
</dbReference>
<dbReference type="EMBL" id="AZIL01002835">
    <property type="protein sequence ID" value="EWM20745.1"/>
    <property type="molecule type" value="Genomic_DNA"/>
</dbReference>
<keyword evidence="2" id="KW-0934">Plastid</keyword>
<protein>
    <submittedName>
        <fullName evidence="6">Putative plastid-lipid-associated protein chloroplastic-like protein</fullName>
    </submittedName>
</protein>
<keyword evidence="7" id="KW-1185">Reference proteome</keyword>
<accession>W7T0Y9</accession>
<reference evidence="6 7" key="1">
    <citation type="journal article" date="2014" name="Mol. Plant">
        <title>Chromosome Scale Genome Assembly and Transcriptome Profiling of Nannochloropsis gaditana in Nitrogen Depletion.</title>
        <authorList>
            <person name="Corteggiani Carpinelli E."/>
            <person name="Telatin A."/>
            <person name="Vitulo N."/>
            <person name="Forcato C."/>
            <person name="D'Angelo M."/>
            <person name="Schiavon R."/>
            <person name="Vezzi A."/>
            <person name="Giacometti G.M."/>
            <person name="Morosinotto T."/>
            <person name="Valle G."/>
        </authorList>
    </citation>
    <scope>NUCLEOTIDE SEQUENCE [LARGE SCALE GENOMIC DNA]</scope>
    <source>
        <strain evidence="6 7">B-31</strain>
    </source>
</reference>
<comment type="subcellular location">
    <subcellularLocation>
        <location evidence="1">Plastid</location>
    </subcellularLocation>
</comment>
<dbReference type="Pfam" id="PF04755">
    <property type="entry name" value="PAP_fibrillin"/>
    <property type="match status" value="1"/>
</dbReference>
<dbReference type="InterPro" id="IPR039633">
    <property type="entry name" value="PAP"/>
</dbReference>
<evidence type="ECO:0000313" key="7">
    <source>
        <dbReference type="Proteomes" id="UP000019335"/>
    </source>
</evidence>
<organism evidence="6 7">
    <name type="scientific">Nannochloropsis gaditana</name>
    <dbReference type="NCBI Taxonomy" id="72520"/>
    <lineage>
        <taxon>Eukaryota</taxon>
        <taxon>Sar</taxon>
        <taxon>Stramenopiles</taxon>
        <taxon>Ochrophyta</taxon>
        <taxon>Eustigmatophyceae</taxon>
        <taxon>Eustigmatales</taxon>
        <taxon>Monodopsidaceae</taxon>
        <taxon>Nannochloropsis</taxon>
    </lineage>
</organism>
<dbReference type="GO" id="GO:0009536">
    <property type="term" value="C:plastid"/>
    <property type="evidence" value="ECO:0007669"/>
    <property type="project" value="UniProtKB-SubCell"/>
</dbReference>
<feature type="region of interest" description="Disordered" evidence="3">
    <location>
        <begin position="1"/>
        <end position="22"/>
    </location>
</feature>
<evidence type="ECO:0000256" key="3">
    <source>
        <dbReference type="SAM" id="MobiDB-lite"/>
    </source>
</evidence>
<evidence type="ECO:0000256" key="4">
    <source>
        <dbReference type="SAM" id="Phobius"/>
    </source>
</evidence>
<dbReference type="Proteomes" id="UP000019335">
    <property type="component" value="Unassembled WGS sequence"/>
</dbReference>
<feature type="transmembrane region" description="Helical" evidence="4">
    <location>
        <begin position="30"/>
        <end position="50"/>
    </location>
</feature>
<keyword evidence="4" id="KW-0812">Transmembrane</keyword>
<dbReference type="AlphaFoldDB" id="W7T0Y9"/>
<proteinExistence type="predicted"/>
<evidence type="ECO:0000313" key="6">
    <source>
        <dbReference type="EMBL" id="EWM20745.1"/>
    </source>
</evidence>
<keyword evidence="4" id="KW-0472">Membrane</keyword>
<sequence length="263" mass="29394">MQRECLSGQRGKKNVLQRGRGGCRSSRTTILAQFLFIVCILTATASGYAFSTFLPLSHSTSENHASTTPRMLLSGFFPAGTTGSRKDSTQIKKLKKTLFETMEGSDRGRVNLGGGRERTIQAIQALAAVNPTPNSATSPLASGTWDLVWTTEEEIHLFRKQGLLGCTCQAVLQTTEQSTQRLENIIEFSQNSALRIISKLSPEPSGPRVYFTWEDARVIYKGFVLPFPSFFFVKNAYYDNIYLDSEIRCVRDIRGNYLVVRRV</sequence>
<feature type="domain" description="Plastid lipid-associated protein/fibrillin conserved" evidence="5">
    <location>
        <begin position="93"/>
        <end position="260"/>
    </location>
</feature>
<keyword evidence="4" id="KW-1133">Transmembrane helix</keyword>
<evidence type="ECO:0000259" key="5">
    <source>
        <dbReference type="Pfam" id="PF04755"/>
    </source>
</evidence>
<evidence type="ECO:0000256" key="2">
    <source>
        <dbReference type="ARBA" id="ARBA00022640"/>
    </source>
</evidence>
<comment type="caution">
    <text evidence="6">The sequence shown here is derived from an EMBL/GenBank/DDBJ whole genome shotgun (WGS) entry which is preliminary data.</text>
</comment>
<name>W7T0Y9_9STRA</name>
<gene>
    <name evidence="6" type="ORF">Naga_100249g2</name>
</gene>
<dbReference type="InterPro" id="IPR006843">
    <property type="entry name" value="PAP/fibrillin_dom"/>
</dbReference>
<evidence type="ECO:0000256" key="1">
    <source>
        <dbReference type="ARBA" id="ARBA00004474"/>
    </source>
</evidence>